<dbReference type="Gene3D" id="2.60.120.260">
    <property type="entry name" value="Galactose-binding domain-like"/>
    <property type="match status" value="5"/>
</dbReference>
<keyword evidence="8" id="KW-1185">Reference proteome</keyword>
<evidence type="ECO:0000256" key="4">
    <source>
        <dbReference type="SAM" id="SignalP"/>
    </source>
</evidence>
<dbReference type="CDD" id="cd14745">
    <property type="entry name" value="GH66"/>
    <property type="match status" value="1"/>
</dbReference>
<feature type="compositionally biased region" description="Pro residues" evidence="3">
    <location>
        <begin position="1303"/>
        <end position="1317"/>
    </location>
</feature>
<dbReference type="RefSeq" id="WP_240479060.1">
    <property type="nucleotide sequence ID" value="NZ_BIMM01000030.1"/>
</dbReference>
<dbReference type="InterPro" id="IPR008979">
    <property type="entry name" value="Galactose-bd-like_sf"/>
</dbReference>
<dbReference type="Gene3D" id="2.60.40.1180">
    <property type="entry name" value="Golgi alpha-mannosidase II"/>
    <property type="match status" value="1"/>
</dbReference>
<dbReference type="Pfam" id="PF00395">
    <property type="entry name" value="SLH"/>
    <property type="match status" value="3"/>
</dbReference>
<dbReference type="Proteomes" id="UP000234789">
    <property type="component" value="Unassembled WGS sequence"/>
</dbReference>
<dbReference type="InterPro" id="IPR025092">
    <property type="entry name" value="Glyco_hydro_66"/>
</dbReference>
<keyword evidence="2 4" id="KW-0732">Signal</keyword>
<evidence type="ECO:0000256" key="3">
    <source>
        <dbReference type="SAM" id="MobiDB-lite"/>
    </source>
</evidence>
<reference evidence="7 8" key="1">
    <citation type="submission" date="2017-05" db="EMBL/GenBank/DDBJ databases">
        <title>Functional genome analysis of Paenibacillus pasadenensis strain R16: insights on endophytic life style and antifungal activity.</title>
        <authorList>
            <person name="Passera A."/>
            <person name="Marcolungo L."/>
            <person name="Casati P."/>
            <person name="Brasca M."/>
            <person name="Quaglino F."/>
            <person name="Delledonne M."/>
        </authorList>
    </citation>
    <scope>NUCLEOTIDE SEQUENCE [LARGE SCALE GENOMIC DNA]</scope>
    <source>
        <strain evidence="7 8">R16</strain>
    </source>
</reference>
<dbReference type="InterPro" id="IPR051465">
    <property type="entry name" value="Cell_Envelope_Struct_Comp"/>
</dbReference>
<dbReference type="Gene3D" id="2.60.40.10">
    <property type="entry name" value="Immunoglobulins"/>
    <property type="match status" value="1"/>
</dbReference>
<evidence type="ECO:0000256" key="2">
    <source>
        <dbReference type="ARBA" id="ARBA00022729"/>
    </source>
</evidence>
<feature type="chain" id="PRO_5039496174" evidence="4">
    <location>
        <begin position="32"/>
        <end position="1704"/>
    </location>
</feature>
<feature type="domain" description="CBM6" evidence="5">
    <location>
        <begin position="805"/>
        <end position="941"/>
    </location>
</feature>
<dbReference type="PROSITE" id="PS51175">
    <property type="entry name" value="CBM6"/>
    <property type="match status" value="3"/>
</dbReference>
<dbReference type="InterPro" id="IPR001119">
    <property type="entry name" value="SLH_dom"/>
</dbReference>
<dbReference type="PANTHER" id="PTHR43308:SF5">
    <property type="entry name" value="S-LAYER PROTEIN _ PEPTIDOGLYCAN ENDO-BETA-N-ACETYLGLUCOSAMINIDASE"/>
    <property type="match status" value="1"/>
</dbReference>
<feature type="domain" description="CBM6" evidence="5">
    <location>
        <begin position="444"/>
        <end position="579"/>
    </location>
</feature>
<dbReference type="InterPro" id="IPR005084">
    <property type="entry name" value="CBM6"/>
</dbReference>
<evidence type="ECO:0000259" key="6">
    <source>
        <dbReference type="PROSITE" id="PS51272"/>
    </source>
</evidence>
<dbReference type="Pfam" id="PF13199">
    <property type="entry name" value="Glyco_hydro_66"/>
    <property type="match status" value="2"/>
</dbReference>
<evidence type="ECO:0000259" key="5">
    <source>
        <dbReference type="PROSITE" id="PS51175"/>
    </source>
</evidence>
<proteinExistence type="inferred from homology"/>
<dbReference type="PANTHER" id="PTHR43308">
    <property type="entry name" value="OUTER MEMBRANE PROTEIN ALPHA-RELATED"/>
    <property type="match status" value="1"/>
</dbReference>
<dbReference type="SUPFAM" id="SSF49785">
    <property type="entry name" value="Galactose-binding domain-like"/>
    <property type="match status" value="3"/>
</dbReference>
<accession>A0A2N5N209</accession>
<feature type="region of interest" description="Disordered" evidence="3">
    <location>
        <begin position="1286"/>
        <end position="1336"/>
    </location>
</feature>
<dbReference type="Gene3D" id="3.20.20.80">
    <property type="entry name" value="Glycosidases"/>
    <property type="match status" value="2"/>
</dbReference>
<evidence type="ECO:0000313" key="8">
    <source>
        <dbReference type="Proteomes" id="UP000234789"/>
    </source>
</evidence>
<dbReference type="PROSITE" id="PS51272">
    <property type="entry name" value="SLH"/>
    <property type="match status" value="3"/>
</dbReference>
<feature type="domain" description="SLH" evidence="6">
    <location>
        <begin position="1516"/>
        <end position="1579"/>
    </location>
</feature>
<dbReference type="InterPro" id="IPR013783">
    <property type="entry name" value="Ig-like_fold"/>
</dbReference>
<comment type="similarity">
    <text evidence="1">Belongs to the glycosyl hydrolase 66 family.</text>
</comment>
<feature type="signal peptide" evidence="4">
    <location>
        <begin position="1"/>
        <end position="31"/>
    </location>
</feature>
<gene>
    <name evidence="7" type="ORF">B8V81_2808</name>
</gene>
<evidence type="ECO:0000256" key="1">
    <source>
        <dbReference type="ARBA" id="ARBA00010837"/>
    </source>
</evidence>
<feature type="domain" description="CBM6" evidence="5">
    <location>
        <begin position="585"/>
        <end position="702"/>
    </location>
</feature>
<dbReference type="InterPro" id="IPR013780">
    <property type="entry name" value="Glyco_hydro_b"/>
</dbReference>
<sequence length="1704" mass="181960">MMRPIVKHAARAMAAALALQAVLPGAISWNAARAAAAAQIAGPAASVPASPIESLAVGKARYAPGEAAQLTLRFRDEQPWQGQLHVEIHHLNRLIAQGTKTIQAQPGQGELSFSWNPPDRDFTGYLVKAWLKGREEEAVTAAIDVSSDWKRFPRYGYVSEFPRETAAESDAKLKQLSQEYYLNGYQFYDWMWRHDVSVYSKTDASGKPVRDEQGNFVTEAITPEAHYADLLGRDLYPLSIKQQVAAAQKYGSAAMAYQMNYAARENYEDFGVSPRWGLFKAKPDPAEPQKSQDGFTFDVNGKTTSLFLQDPGNPEWQRYIAGQFVRAANEFGFDGMHLDQWGANDKNFLYGYDGSQRYYSLDYDKIINATKDALAANDPAKSDVTFNMVGGNAEYSAVPNPATKTDFDYSEIWSDRNHYRDLQKVVEDTRSKNGGKAMVIAGYMNYKMATGVKTRGTAARDVPAAAESPSRIAKAHGWVGNFGRKDTDAVTFRVTVPAAGSYRLKLGYGHGNDGGAPEGRLAVNGATAAAAIPFPEKTGWGEPTAEAVVEAALVKGENEVRLTLNTNGLWLNLASLTVSGHGSDKRYDAADAELDNVIVDQYSHVYGFETKGDTIRFEVEAPQAGDYPLSFTYASDWQEASRELRVDGERQADVVFPAAGGWESFVPSGVLAQARLKAGKNIVELRAPADDLGIKLRDMTVGDQKLPAYFAEIPPAASIVLTPSSTDNFGQAGQSVTYRVYADRAVDSIGVLYRTDNEPALSVKVDGQPAPQAQQVPFSRTPGGWGGDMQLKLLPLRLEAGAHEVRLEMATSGQYANVAGIVADGRLYSSGGAAPEGGVQPVVGYASGFDNVNDRVAFEVQAPEDGLYDLDWIYRAQGQAAAVRSVSVNGSAAGELTLDPAAAWTDKRQAGVALRQGSNVVVISQEAGQAGSIQLDRLDVRPAQGSGAVRSYEAENPRSDTSFALVKDTVVNFGEVGQQVTYPLEVPAAGEQSLIFTYANAGAFTTRSVYIDGERAKDAGGNPLKIGLDGTKGKDAFSGDGYVILPHLGAGAHQVTLKMEADDVPGSIQLRGVTVGYFDEPSVRLMDAALASMGATHIELGTAEQIGEGPNMLAHEYYPNRSKKMTESTKEAMKDYYKFFAAYENLLFDSKADADAAVEAFDASGQALPTSRDGSERTLWTTVRTNAGNEGYADYDVIHLINLLDNDSNWRNEARQPKAAHDLAVRYAIGGPAAERPELKVYAATPDSREGAMQELDYVWDGDSIVIQVPELDYWTMLVIDRQPQSPEPQALFGGDGSETSPTPSPSASPTSPPAEPPASGAAASAAPSPSASPAPAVRVIGESELSGEGAAGRIDLRLEAGTGRARIPVAAAGKISAKEVRIGHDGAAAVWKSSALNALLAAAAKDGAAWLELELRPAGEAKAPHAAWTPRSAVYEARLSAVGSDGTAVGSAALYPQGQLEFRVQAPLLGGKTLGLYRAGATDAEWSYAGGVYRPGERVLRADWTESGSYAVMDHLKTFADVPPSHWGYEAIASLAAKQIVTGMTESRFEPSATATRAQLAALLVRTLGLSSGGKPSAFPDIPAGAWHADAVSSAVSAGLILGREDGRFDPDAAVSRQELAVMLDRTLDYLGGQKQAPAAAASSSFSDRALIAAWAQAAVSRLEQAGLLLGDARGQFRPQAASTRAEIAAVLDRLLERTAAAD</sequence>
<dbReference type="EMBL" id="NFEZ01000004">
    <property type="protein sequence ID" value="PLT44377.1"/>
    <property type="molecule type" value="Genomic_DNA"/>
</dbReference>
<feature type="domain" description="SLH" evidence="6">
    <location>
        <begin position="1580"/>
        <end position="1639"/>
    </location>
</feature>
<comment type="caution">
    <text evidence="7">The sequence shown here is derived from an EMBL/GenBank/DDBJ whole genome shotgun (WGS) entry which is preliminary data.</text>
</comment>
<evidence type="ECO:0000313" key="7">
    <source>
        <dbReference type="EMBL" id="PLT44377.1"/>
    </source>
</evidence>
<feature type="domain" description="SLH" evidence="6">
    <location>
        <begin position="1644"/>
        <end position="1704"/>
    </location>
</feature>
<dbReference type="GO" id="GO:0030246">
    <property type="term" value="F:carbohydrate binding"/>
    <property type="evidence" value="ECO:0007669"/>
    <property type="project" value="InterPro"/>
</dbReference>
<name>A0A2N5N209_9BACL</name>
<organism evidence="7 8">
    <name type="scientific">Paenibacillus pasadenensis</name>
    <dbReference type="NCBI Taxonomy" id="217090"/>
    <lineage>
        <taxon>Bacteria</taxon>
        <taxon>Bacillati</taxon>
        <taxon>Bacillota</taxon>
        <taxon>Bacilli</taxon>
        <taxon>Bacillales</taxon>
        <taxon>Paenibacillaceae</taxon>
        <taxon>Paenibacillus</taxon>
    </lineage>
</organism>
<feature type="compositionally biased region" description="Low complexity" evidence="3">
    <location>
        <begin position="1318"/>
        <end position="1336"/>
    </location>
</feature>
<protein>
    <submittedName>
        <fullName evidence="7">Putative membrane protein</fullName>
    </submittedName>
</protein>